<comment type="caution">
    <text evidence="4">The sequence shown here is derived from an EMBL/GenBank/DDBJ whole genome shotgun (WGS) entry which is preliminary data.</text>
</comment>
<keyword evidence="5" id="KW-1185">Reference proteome</keyword>
<organism evidence="4 5">
    <name type="scientific">Pedococcus ginsenosidimutans</name>
    <dbReference type="NCBI Taxonomy" id="490570"/>
    <lineage>
        <taxon>Bacteria</taxon>
        <taxon>Bacillati</taxon>
        <taxon>Actinomycetota</taxon>
        <taxon>Actinomycetes</taxon>
        <taxon>Micrococcales</taxon>
        <taxon>Intrasporangiaceae</taxon>
        <taxon>Pedococcus</taxon>
    </lineage>
</organism>
<evidence type="ECO:0000259" key="3">
    <source>
        <dbReference type="PROSITE" id="PS51186"/>
    </source>
</evidence>
<dbReference type="Pfam" id="PF00583">
    <property type="entry name" value="Acetyltransf_1"/>
    <property type="match status" value="1"/>
</dbReference>
<reference evidence="5" key="1">
    <citation type="journal article" date="2019" name="Int. J. Syst. Evol. Microbiol.">
        <title>The Global Catalogue of Microorganisms (GCM) 10K type strain sequencing project: providing services to taxonomists for standard genome sequencing and annotation.</title>
        <authorList>
            <consortium name="The Broad Institute Genomics Platform"/>
            <consortium name="The Broad Institute Genome Sequencing Center for Infectious Disease"/>
            <person name="Wu L."/>
            <person name="Ma J."/>
        </authorList>
    </citation>
    <scope>NUCLEOTIDE SEQUENCE [LARGE SCALE GENOMIC DNA]</scope>
    <source>
        <strain evidence="5">JCM 18961</strain>
    </source>
</reference>
<proteinExistence type="predicted"/>
<evidence type="ECO:0000256" key="1">
    <source>
        <dbReference type="ARBA" id="ARBA00022679"/>
    </source>
</evidence>
<dbReference type="InterPro" id="IPR000182">
    <property type="entry name" value="GNAT_dom"/>
</dbReference>
<dbReference type="InterPro" id="IPR050832">
    <property type="entry name" value="Bact_Acetyltransf"/>
</dbReference>
<dbReference type="Proteomes" id="UP001500556">
    <property type="component" value="Unassembled WGS sequence"/>
</dbReference>
<keyword evidence="1" id="KW-0808">Transferase</keyword>
<sequence length="342" mass="37411">MTPTAPPDLPPRWSARVPSSQDVAALTALVAHHHVATRGSTSVDEAAVAFEVTGYASWTRRQLLVTDPQGTVRGWCRVHDRAAGRTVVDLTVDPEHPDADLVAAHLFAWAQETALVVAGQRGLPGTQLDSGRHVEDESQARWLAAAGYTKVRTWLQMTRPVTADEGRPGALPGPREGVTIRRVATHDTGLPVAGDLQTVHQMLEESFADHFNSYRESFPEFVQRLREDPGHRWDHWWVAEVDSDGVTLPGGAIVSSVLSADATGTEGSYVDYIGVHRRARGRGVAKALLHTVIRDAAQRGRNRVNLEVDADSPTGADGLYASMGWHTAYRTESWHRDVELPQ</sequence>
<evidence type="ECO:0000256" key="2">
    <source>
        <dbReference type="ARBA" id="ARBA00023315"/>
    </source>
</evidence>
<dbReference type="Gene3D" id="3.40.630.30">
    <property type="match status" value="1"/>
</dbReference>
<dbReference type="PANTHER" id="PTHR43877">
    <property type="entry name" value="AMINOALKYLPHOSPHONATE N-ACETYLTRANSFERASE-RELATED-RELATED"/>
    <property type="match status" value="1"/>
</dbReference>
<accession>A0ABP8Y6C7</accession>
<name>A0ABP8Y6C7_9MICO</name>
<evidence type="ECO:0000313" key="5">
    <source>
        <dbReference type="Proteomes" id="UP001500556"/>
    </source>
</evidence>
<dbReference type="SUPFAM" id="SSF55729">
    <property type="entry name" value="Acyl-CoA N-acyltransferases (Nat)"/>
    <property type="match status" value="1"/>
</dbReference>
<dbReference type="CDD" id="cd04301">
    <property type="entry name" value="NAT_SF"/>
    <property type="match status" value="1"/>
</dbReference>
<dbReference type="RefSeq" id="WP_345502708.1">
    <property type="nucleotide sequence ID" value="NZ_BAABLO010000005.1"/>
</dbReference>
<dbReference type="PROSITE" id="PS51186">
    <property type="entry name" value="GNAT"/>
    <property type="match status" value="1"/>
</dbReference>
<evidence type="ECO:0000313" key="4">
    <source>
        <dbReference type="EMBL" id="GAA4721142.1"/>
    </source>
</evidence>
<gene>
    <name evidence="4" type="ORF">GCM10025782_18480</name>
</gene>
<dbReference type="InterPro" id="IPR016181">
    <property type="entry name" value="Acyl_CoA_acyltransferase"/>
</dbReference>
<feature type="domain" description="N-acetyltransferase" evidence="3">
    <location>
        <begin position="197"/>
        <end position="342"/>
    </location>
</feature>
<protein>
    <submittedName>
        <fullName evidence="4">GNAT family N-acetyltransferase</fullName>
    </submittedName>
</protein>
<dbReference type="EMBL" id="BAABLO010000005">
    <property type="protein sequence ID" value="GAA4721142.1"/>
    <property type="molecule type" value="Genomic_DNA"/>
</dbReference>
<keyword evidence="2" id="KW-0012">Acyltransferase</keyword>